<feature type="domain" description="SLH" evidence="1">
    <location>
        <begin position="149"/>
        <end position="212"/>
    </location>
</feature>
<dbReference type="AlphaFoldDB" id="A0A840PIM5"/>
<dbReference type="PANTHER" id="PTHR43308">
    <property type="entry name" value="OUTER MEMBRANE PROTEIN ALPHA-RELATED"/>
    <property type="match status" value="1"/>
</dbReference>
<sequence length="370" mass="42472">MGVHYNWKQWLWSSFIICMLIFCVKVNHGDAATFKDVPESHPSIFEIEFLADSGIIKGYQDQTFKPSNNVTNSQVALMITRALNLNVENRPAPGFQDLGKIDEVTYKAIAAVVDEGIFPKGDTFRPFEPITRGEMAQVLVNAFHLKGTTNQEFKDVSKNHTFYQAIKILAANNITTGFEDGTFKPSQPLTRAHFSTFMSRIIEPDFIPVSSGFGYNKQYQYIYELNEGYTAREYFSYLSSDELGDWWQVSDENNQYIHYVNRIDKKGFTFTGYLENEEIITDFHIPYPVKLGTSWSYSFKDEYQPVTYVVTSMSEKITTPAGTFHPVMEIVSSDGYQYYYSKELGHICTKDLQTNAIVYQLIDLKKRSSK</sequence>
<proteinExistence type="predicted"/>
<dbReference type="PANTHER" id="PTHR43308:SF5">
    <property type="entry name" value="S-LAYER PROTEIN _ PEPTIDOGLYCAN ENDO-BETA-N-ACETYLGLUCOSAMINIDASE"/>
    <property type="match status" value="1"/>
</dbReference>
<evidence type="ECO:0000313" key="2">
    <source>
        <dbReference type="EMBL" id="MBB5148265.1"/>
    </source>
</evidence>
<evidence type="ECO:0000259" key="1">
    <source>
        <dbReference type="PROSITE" id="PS51272"/>
    </source>
</evidence>
<dbReference type="InterPro" id="IPR001119">
    <property type="entry name" value="SLH_dom"/>
</dbReference>
<reference evidence="2 3" key="1">
    <citation type="submission" date="2020-08" db="EMBL/GenBank/DDBJ databases">
        <title>Genomic Encyclopedia of Type Strains, Phase IV (KMG-IV): sequencing the most valuable type-strain genomes for metagenomic binning, comparative biology and taxonomic classification.</title>
        <authorList>
            <person name="Goeker M."/>
        </authorList>
    </citation>
    <scope>NUCLEOTIDE SEQUENCE [LARGE SCALE GENOMIC DNA]</scope>
    <source>
        <strain evidence="2 3">DSM 10633</strain>
    </source>
</reference>
<evidence type="ECO:0000313" key="3">
    <source>
        <dbReference type="Proteomes" id="UP000557217"/>
    </source>
</evidence>
<feature type="domain" description="SLH" evidence="1">
    <location>
        <begin position="96"/>
        <end position="148"/>
    </location>
</feature>
<dbReference type="Proteomes" id="UP000557217">
    <property type="component" value="Unassembled WGS sequence"/>
</dbReference>
<comment type="caution">
    <text evidence="2">The sequence shown here is derived from an EMBL/GenBank/DDBJ whole genome shotgun (WGS) entry which is preliminary data.</text>
</comment>
<organism evidence="2 3">
    <name type="scientific">Ureibacillus thermosphaericus</name>
    <dbReference type="NCBI Taxonomy" id="51173"/>
    <lineage>
        <taxon>Bacteria</taxon>
        <taxon>Bacillati</taxon>
        <taxon>Bacillota</taxon>
        <taxon>Bacilli</taxon>
        <taxon>Bacillales</taxon>
        <taxon>Caryophanaceae</taxon>
        <taxon>Ureibacillus</taxon>
    </lineage>
</organism>
<keyword evidence="3" id="KW-1185">Reference proteome</keyword>
<dbReference type="InterPro" id="IPR051465">
    <property type="entry name" value="Cell_Envelope_Struct_Comp"/>
</dbReference>
<protein>
    <recommendedName>
        <fullName evidence="1">SLH domain-containing protein</fullName>
    </recommendedName>
</protein>
<accession>A0A840PIM5</accession>
<dbReference type="PROSITE" id="PS51272">
    <property type="entry name" value="SLH"/>
    <property type="match status" value="3"/>
</dbReference>
<dbReference type="RefSeq" id="WP_168412066.1">
    <property type="nucleotide sequence ID" value="NZ_JAAXPW010000006.1"/>
</dbReference>
<dbReference type="Pfam" id="PF00395">
    <property type="entry name" value="SLH"/>
    <property type="match status" value="3"/>
</dbReference>
<feature type="domain" description="SLH" evidence="1">
    <location>
        <begin position="30"/>
        <end position="93"/>
    </location>
</feature>
<name>A0A840PIM5_URETH</name>
<gene>
    <name evidence="2" type="ORF">HNR36_000650</name>
</gene>
<dbReference type="EMBL" id="JACHGZ010000004">
    <property type="protein sequence ID" value="MBB5148265.1"/>
    <property type="molecule type" value="Genomic_DNA"/>
</dbReference>